<evidence type="ECO:0000256" key="3">
    <source>
        <dbReference type="ARBA" id="ARBA00022989"/>
    </source>
</evidence>
<evidence type="ECO:0000313" key="7">
    <source>
        <dbReference type="Proteomes" id="UP001315967"/>
    </source>
</evidence>
<keyword evidence="4" id="KW-0472">Membrane</keyword>
<dbReference type="InterPro" id="IPR010652">
    <property type="entry name" value="DUF1232"/>
</dbReference>
<evidence type="ECO:0000259" key="5">
    <source>
        <dbReference type="Pfam" id="PF06803"/>
    </source>
</evidence>
<proteinExistence type="predicted"/>
<organism evidence="6 7">
    <name type="scientific">Fundicoccus culcitae</name>
    <dbReference type="NCBI Taxonomy" id="2969821"/>
    <lineage>
        <taxon>Bacteria</taxon>
        <taxon>Bacillati</taxon>
        <taxon>Bacillota</taxon>
        <taxon>Bacilli</taxon>
        <taxon>Lactobacillales</taxon>
        <taxon>Aerococcaceae</taxon>
        <taxon>Fundicoccus</taxon>
    </lineage>
</organism>
<keyword evidence="2" id="KW-0812">Transmembrane</keyword>
<gene>
    <name evidence="6" type="ORF">NRE15_03140</name>
</gene>
<sequence length="83" mass="9275">MPKKTNHLSLLKYVQALFKKETPTSIKLLSGATLLYMLSPVDFIPEFLGPMGFLDDAFVMGNLTTAGMSILNHYLEQNPNTQK</sequence>
<dbReference type="EMBL" id="CP102453">
    <property type="protein sequence ID" value="UUX34662.1"/>
    <property type="molecule type" value="Genomic_DNA"/>
</dbReference>
<keyword evidence="3" id="KW-1133">Transmembrane helix</keyword>
<name>A0ABY5P7E5_9LACT</name>
<dbReference type="Proteomes" id="UP001315967">
    <property type="component" value="Chromosome"/>
</dbReference>
<evidence type="ECO:0000256" key="2">
    <source>
        <dbReference type="ARBA" id="ARBA00022692"/>
    </source>
</evidence>
<protein>
    <submittedName>
        <fullName evidence="6">DUF1232 domain-containing protein</fullName>
    </submittedName>
</protein>
<evidence type="ECO:0000256" key="1">
    <source>
        <dbReference type="ARBA" id="ARBA00004127"/>
    </source>
</evidence>
<reference evidence="6 7" key="1">
    <citation type="submission" date="2022-08" db="EMBL/GenBank/DDBJ databases">
        <title>Aerococcaceae sp. nov isolated from spoiled eye mask.</title>
        <authorList>
            <person name="Zhou G."/>
            <person name="Xie X.-B."/>
            <person name="Shi Q.-S."/>
            <person name="Wang Y.-S."/>
            <person name="Wen X."/>
            <person name="Peng H."/>
            <person name="Yang X.-J."/>
            <person name="Tao H.-B."/>
            <person name="Huang X.-M."/>
        </authorList>
    </citation>
    <scope>NUCLEOTIDE SEQUENCE [LARGE SCALE GENOMIC DNA]</scope>
    <source>
        <strain evidence="7">DM20194951</strain>
    </source>
</reference>
<accession>A0ABY5P7E5</accession>
<feature type="domain" description="DUF1232" evidence="5">
    <location>
        <begin position="27"/>
        <end position="60"/>
    </location>
</feature>
<evidence type="ECO:0000256" key="4">
    <source>
        <dbReference type="ARBA" id="ARBA00023136"/>
    </source>
</evidence>
<dbReference type="RefSeq" id="WP_313794163.1">
    <property type="nucleotide sequence ID" value="NZ_CP102453.1"/>
</dbReference>
<comment type="subcellular location">
    <subcellularLocation>
        <location evidence="1">Endomembrane system</location>
        <topology evidence="1">Multi-pass membrane protein</topology>
    </subcellularLocation>
</comment>
<keyword evidence="7" id="KW-1185">Reference proteome</keyword>
<dbReference type="Pfam" id="PF06803">
    <property type="entry name" value="DUF1232"/>
    <property type="match status" value="1"/>
</dbReference>
<evidence type="ECO:0000313" key="6">
    <source>
        <dbReference type="EMBL" id="UUX34662.1"/>
    </source>
</evidence>